<proteinExistence type="predicted"/>
<reference evidence="1 2" key="1">
    <citation type="submission" date="2014-08" db="EMBL/GenBank/DDBJ databases">
        <title>Chaperone-usher fimbriae in a diverse selection of Gallibacterium genomes.</title>
        <authorList>
            <person name="Kudirkiene E."/>
            <person name="Bager R.J."/>
            <person name="Johnson T.J."/>
            <person name="Bojesen A.M."/>
        </authorList>
    </citation>
    <scope>NUCLEOTIDE SEQUENCE [LARGE SCALE GENOMIC DNA]</scope>
    <source>
        <strain evidence="1 2">20558/3kl.</strain>
    </source>
</reference>
<evidence type="ECO:0000313" key="1">
    <source>
        <dbReference type="EMBL" id="KGQ29180.1"/>
    </source>
</evidence>
<dbReference type="InterPro" id="IPR014972">
    <property type="entry name" value="Phage_Mu_Gp37"/>
</dbReference>
<dbReference type="AlphaFoldDB" id="A0A0A2XF09"/>
<evidence type="ECO:0008006" key="3">
    <source>
        <dbReference type="Google" id="ProtNLM"/>
    </source>
</evidence>
<gene>
    <name evidence="1" type="ORF">JP32_11660</name>
</gene>
<dbReference type="EMBL" id="JPXS01000077">
    <property type="protein sequence ID" value="KGQ29180.1"/>
    <property type="molecule type" value="Genomic_DNA"/>
</dbReference>
<dbReference type="Pfam" id="PF08873">
    <property type="entry name" value="Phage_Mu_Gp37"/>
    <property type="match status" value="1"/>
</dbReference>
<comment type="caution">
    <text evidence="1">The sequence shown here is derived from an EMBL/GenBank/DDBJ whole genome shotgun (WGS) entry which is preliminary data.</text>
</comment>
<organism evidence="1 2">
    <name type="scientific">Gallibacterium anatis</name>
    <dbReference type="NCBI Taxonomy" id="750"/>
    <lineage>
        <taxon>Bacteria</taxon>
        <taxon>Pseudomonadati</taxon>
        <taxon>Pseudomonadota</taxon>
        <taxon>Gammaproteobacteria</taxon>
        <taxon>Pasteurellales</taxon>
        <taxon>Pasteurellaceae</taxon>
        <taxon>Gallibacterium</taxon>
    </lineage>
</organism>
<dbReference type="Proteomes" id="UP000030526">
    <property type="component" value="Unassembled WGS sequence"/>
</dbReference>
<accession>A0A0A2XF09</accession>
<dbReference type="RefSeq" id="WP_039085056.1">
    <property type="nucleotide sequence ID" value="NZ_JPXS01000077.1"/>
</dbReference>
<name>A0A0A2XF09_9PAST</name>
<sequence length="186" mass="20609">MSIIADTSNALIAKIRALCGDYLREVAEHPGQWDESSIRRLVRNPPAVYVAWLGQVPNPRPYTVTARWGIFVVCDVLNGKRKDNVGIYQVVETLTAGIDKSQIAPSGLFELQSVQNLWSDTQSGMGVAVYGMYFNAVQPLPLSVDESSLDDFIVYHHQFNQSKRDDVVDDKTQLTVVLPKQGGSDV</sequence>
<protein>
    <recommendedName>
        <fullName evidence="3">Mu-like prophage protein gp37</fullName>
    </recommendedName>
</protein>
<evidence type="ECO:0000313" key="2">
    <source>
        <dbReference type="Proteomes" id="UP000030526"/>
    </source>
</evidence>